<name>A0ABS3A6S2_9VIBR</name>
<evidence type="ECO:0000256" key="1">
    <source>
        <dbReference type="SAM" id="MobiDB-lite"/>
    </source>
</evidence>
<comment type="caution">
    <text evidence="2">The sequence shown here is derived from an EMBL/GenBank/DDBJ whole genome shotgun (WGS) entry which is preliminary data.</text>
</comment>
<feature type="region of interest" description="Disordered" evidence="1">
    <location>
        <begin position="88"/>
        <end position="107"/>
    </location>
</feature>
<organism evidence="2 3">
    <name type="scientific">Vibrio neptunius</name>
    <dbReference type="NCBI Taxonomy" id="170651"/>
    <lineage>
        <taxon>Bacteria</taxon>
        <taxon>Pseudomonadati</taxon>
        <taxon>Pseudomonadota</taxon>
        <taxon>Gammaproteobacteria</taxon>
        <taxon>Vibrionales</taxon>
        <taxon>Vibrionaceae</taxon>
        <taxon>Vibrio</taxon>
    </lineage>
</organism>
<evidence type="ECO:0000313" key="2">
    <source>
        <dbReference type="EMBL" id="MBN3579387.1"/>
    </source>
</evidence>
<evidence type="ECO:0000313" key="3">
    <source>
        <dbReference type="Proteomes" id="UP000779070"/>
    </source>
</evidence>
<dbReference type="Proteomes" id="UP000779070">
    <property type="component" value="Unassembled WGS sequence"/>
</dbReference>
<dbReference type="RefSeq" id="WP_206371251.1">
    <property type="nucleotide sequence ID" value="NZ_CAWPTM010000096.1"/>
</dbReference>
<protein>
    <submittedName>
        <fullName evidence="2">Uncharacterized protein</fullName>
    </submittedName>
</protein>
<proteinExistence type="predicted"/>
<keyword evidence="3" id="KW-1185">Reference proteome</keyword>
<accession>A0ABS3A6S2</accession>
<gene>
    <name evidence="2" type="ORF">JYA62_17130</name>
</gene>
<dbReference type="EMBL" id="JAFHLB010000024">
    <property type="protein sequence ID" value="MBN3579387.1"/>
    <property type="molecule type" value="Genomic_DNA"/>
</dbReference>
<sequence length="107" mass="11931">MGKNIGTLFSYNPCAKRLKSYYLQALVSPLSVNHYRNDVAATPPTSILVKPLRGKISHSLSIANLTFHPQAAFKCLQARYLLVKNKVVGPPTSKFPSKSEDHQPEMY</sequence>
<reference evidence="2 3" key="1">
    <citation type="submission" date="2021-02" db="EMBL/GenBank/DDBJ databases">
        <title>Draft Genome Sequences of 5 Vibrio neptunius Strains Isolated From of Bivalve Hatcheries.</title>
        <authorList>
            <person name="Galvis F."/>
            <person name="Barja J.L."/>
            <person name="Lemos M.L."/>
            <person name="Balado M."/>
        </authorList>
    </citation>
    <scope>NUCLEOTIDE SEQUENCE [LARGE SCALE GENOMIC DNA]</scope>
    <source>
        <strain evidence="2 3">PP-145.98</strain>
    </source>
</reference>
<feature type="compositionally biased region" description="Basic and acidic residues" evidence="1">
    <location>
        <begin position="97"/>
        <end position="107"/>
    </location>
</feature>